<dbReference type="RefSeq" id="WP_237483789.1">
    <property type="nucleotide sequence ID" value="NZ_CAKLCM010000002.1"/>
</dbReference>
<evidence type="ECO:0000259" key="13">
    <source>
        <dbReference type="PROSITE" id="PS50937"/>
    </source>
</evidence>
<evidence type="ECO:0000256" key="1">
    <source>
        <dbReference type="ARBA" id="ARBA00004496"/>
    </source>
</evidence>
<evidence type="ECO:0000256" key="3">
    <source>
        <dbReference type="ARBA" id="ARBA00017250"/>
    </source>
</evidence>
<evidence type="ECO:0000256" key="6">
    <source>
        <dbReference type="ARBA" id="ARBA00023008"/>
    </source>
</evidence>
<dbReference type="NCBIfam" id="TIGR02044">
    <property type="entry name" value="CueR"/>
    <property type="match status" value="1"/>
</dbReference>
<evidence type="ECO:0000256" key="5">
    <source>
        <dbReference type="ARBA" id="ARBA00022723"/>
    </source>
</evidence>
<keyword evidence="10" id="KW-0804">Transcription</keyword>
<keyword evidence="8" id="KW-0238">DNA-binding</keyword>
<accession>A0ABM8ZF88</accession>
<evidence type="ECO:0000256" key="12">
    <source>
        <dbReference type="ARBA" id="ARBA00032335"/>
    </source>
</evidence>
<dbReference type="InterPro" id="IPR011789">
    <property type="entry name" value="CueR"/>
</dbReference>
<evidence type="ECO:0000256" key="11">
    <source>
        <dbReference type="ARBA" id="ARBA00031472"/>
    </source>
</evidence>
<dbReference type="Proteomes" id="UP000838160">
    <property type="component" value="Unassembled WGS sequence"/>
</dbReference>
<keyword evidence="4" id="KW-0963">Cytoplasm</keyword>
<protein>
    <recommendedName>
        <fullName evidence="3">HTH-type transcriptional regulator CueR</fullName>
    </recommendedName>
    <alternativeName>
        <fullName evidence="12">Copper efflux regulator</fullName>
    </alternativeName>
    <alternativeName>
        <fullName evidence="11">Copper export regulator</fullName>
    </alternativeName>
</protein>
<evidence type="ECO:0000256" key="9">
    <source>
        <dbReference type="ARBA" id="ARBA00023159"/>
    </source>
</evidence>
<keyword evidence="5" id="KW-0479">Metal-binding</keyword>
<gene>
    <name evidence="14" type="primary">cueR_1</name>
    <name evidence="14" type="ORF">VHP8226_00758</name>
</gene>
<proteinExistence type="predicted"/>
<dbReference type="EMBL" id="CAKLCM010000002">
    <property type="protein sequence ID" value="CAH0525092.1"/>
    <property type="molecule type" value="Genomic_DNA"/>
</dbReference>
<evidence type="ECO:0000313" key="14">
    <source>
        <dbReference type="EMBL" id="CAH0525092.1"/>
    </source>
</evidence>
<keyword evidence="7" id="KW-0805">Transcription regulation</keyword>
<keyword evidence="9" id="KW-0010">Activator</keyword>
<comment type="subcellular location">
    <subcellularLocation>
        <location evidence="1">Cytoplasm</location>
    </subcellularLocation>
</comment>
<dbReference type="PRINTS" id="PR00040">
    <property type="entry name" value="HTHMERR"/>
</dbReference>
<evidence type="ECO:0000256" key="2">
    <source>
        <dbReference type="ARBA" id="ARBA00011738"/>
    </source>
</evidence>
<evidence type="ECO:0000256" key="7">
    <source>
        <dbReference type="ARBA" id="ARBA00023015"/>
    </source>
</evidence>
<dbReference type="PROSITE" id="PS50937">
    <property type="entry name" value="HTH_MERR_2"/>
    <property type="match status" value="1"/>
</dbReference>
<name>A0ABM8ZF88_9VIBR</name>
<evidence type="ECO:0000256" key="8">
    <source>
        <dbReference type="ARBA" id="ARBA00023125"/>
    </source>
</evidence>
<dbReference type="InterPro" id="IPR000551">
    <property type="entry name" value="MerR-type_HTH_dom"/>
</dbReference>
<dbReference type="SUPFAM" id="SSF46955">
    <property type="entry name" value="Putative DNA-binding domain"/>
    <property type="match status" value="1"/>
</dbReference>
<dbReference type="PROSITE" id="PS00552">
    <property type="entry name" value="HTH_MERR_1"/>
    <property type="match status" value="1"/>
</dbReference>
<keyword evidence="15" id="KW-1185">Reference proteome</keyword>
<evidence type="ECO:0000256" key="4">
    <source>
        <dbReference type="ARBA" id="ARBA00022490"/>
    </source>
</evidence>
<dbReference type="InterPro" id="IPR009061">
    <property type="entry name" value="DNA-bd_dom_put_sf"/>
</dbReference>
<organism evidence="14 15">
    <name type="scientific">Vibrio hippocampi</name>
    <dbReference type="NCBI Taxonomy" id="654686"/>
    <lineage>
        <taxon>Bacteria</taxon>
        <taxon>Pseudomonadati</taxon>
        <taxon>Pseudomonadota</taxon>
        <taxon>Gammaproteobacteria</taxon>
        <taxon>Vibrionales</taxon>
        <taxon>Vibrionaceae</taxon>
        <taxon>Vibrio</taxon>
    </lineage>
</organism>
<evidence type="ECO:0000256" key="10">
    <source>
        <dbReference type="ARBA" id="ARBA00023163"/>
    </source>
</evidence>
<dbReference type="Gene3D" id="1.10.1660.10">
    <property type="match status" value="1"/>
</dbReference>
<dbReference type="InterPro" id="IPR047057">
    <property type="entry name" value="MerR_fam"/>
</dbReference>
<dbReference type="PANTHER" id="PTHR30204:SF16">
    <property type="entry name" value="HTH-TYPE TRANSCRIPTIONAL REGULATOR CUER"/>
    <property type="match status" value="1"/>
</dbReference>
<dbReference type="SMART" id="SM00422">
    <property type="entry name" value="HTH_MERR"/>
    <property type="match status" value="1"/>
</dbReference>
<sequence length="135" mass="14909">MNIGEVAKRTGLTSKSIRLYEEKGLIHSLRSENGYRTYSDVQIQQLVLIARAKNLGFSLDDCKELVELSQNNQMQSAVVKAKTVAKIADIEQKIADLTAIKNTLKTWASHCPGNESNDCPIMDGLKEGWSQGAID</sequence>
<keyword evidence="6" id="KW-0186">Copper</keyword>
<comment type="caution">
    <text evidence="14">The sequence shown here is derived from an EMBL/GenBank/DDBJ whole genome shotgun (WGS) entry which is preliminary data.</text>
</comment>
<reference evidence="14" key="1">
    <citation type="submission" date="2021-12" db="EMBL/GenBank/DDBJ databases">
        <authorList>
            <person name="Rodrigo-Torres L."/>
            <person name="Arahal R. D."/>
            <person name="Lucena T."/>
        </authorList>
    </citation>
    <scope>NUCLEOTIDE SEQUENCE</scope>
    <source>
        <strain evidence="14">CECT 8226</strain>
    </source>
</reference>
<comment type="subunit">
    <text evidence="2">Homodimer.</text>
</comment>
<feature type="domain" description="HTH merR-type" evidence="13">
    <location>
        <begin position="1"/>
        <end position="68"/>
    </location>
</feature>
<evidence type="ECO:0000313" key="15">
    <source>
        <dbReference type="Proteomes" id="UP000838160"/>
    </source>
</evidence>
<dbReference type="PANTHER" id="PTHR30204">
    <property type="entry name" value="REDOX-CYCLING DRUG-SENSING TRANSCRIPTIONAL ACTIVATOR SOXR"/>
    <property type="match status" value="1"/>
</dbReference>
<dbReference type="Pfam" id="PF13411">
    <property type="entry name" value="MerR_1"/>
    <property type="match status" value="1"/>
</dbReference>